<accession>A0A9P8C7T7</accession>
<protein>
    <submittedName>
        <fullName evidence="2">Uncharacterized protein</fullName>
    </submittedName>
</protein>
<feature type="compositionally biased region" description="Polar residues" evidence="1">
    <location>
        <begin position="30"/>
        <end position="42"/>
    </location>
</feature>
<proteinExistence type="predicted"/>
<feature type="compositionally biased region" description="Pro residues" evidence="1">
    <location>
        <begin position="77"/>
        <end position="88"/>
    </location>
</feature>
<comment type="caution">
    <text evidence="2">The sequence shown here is derived from an EMBL/GenBank/DDBJ whole genome shotgun (WGS) entry which is preliminary data.</text>
</comment>
<gene>
    <name evidence="2" type="ORF">BJ875DRAFT_455972</name>
</gene>
<dbReference type="Proteomes" id="UP000824998">
    <property type="component" value="Unassembled WGS sequence"/>
</dbReference>
<dbReference type="AlphaFoldDB" id="A0A9P8C7T7"/>
<evidence type="ECO:0000313" key="3">
    <source>
        <dbReference type="Proteomes" id="UP000824998"/>
    </source>
</evidence>
<feature type="region of interest" description="Disordered" evidence="1">
    <location>
        <begin position="23"/>
        <end position="53"/>
    </location>
</feature>
<dbReference type="EMBL" id="MU251403">
    <property type="protein sequence ID" value="KAG9236622.1"/>
    <property type="molecule type" value="Genomic_DNA"/>
</dbReference>
<sequence>MGARSTTYISRCPPMLLPLLLPRRLDSADTRSQGRPHSTDNSPAFVYSIPNPQPQRCKCVTVSEYRSGSSESRWTWPPWPGPSWPLRE</sequence>
<keyword evidence="3" id="KW-1185">Reference proteome</keyword>
<evidence type="ECO:0000313" key="2">
    <source>
        <dbReference type="EMBL" id="KAG9236622.1"/>
    </source>
</evidence>
<evidence type="ECO:0000256" key="1">
    <source>
        <dbReference type="SAM" id="MobiDB-lite"/>
    </source>
</evidence>
<name>A0A9P8C7T7_9HELO</name>
<reference evidence="2" key="1">
    <citation type="journal article" date="2021" name="IMA Fungus">
        <title>Genomic characterization of three marine fungi, including Emericellopsis atlantica sp. nov. with signatures of a generalist lifestyle and marine biomass degradation.</title>
        <authorList>
            <person name="Hagestad O.C."/>
            <person name="Hou L."/>
            <person name="Andersen J.H."/>
            <person name="Hansen E.H."/>
            <person name="Altermark B."/>
            <person name="Li C."/>
            <person name="Kuhnert E."/>
            <person name="Cox R.J."/>
            <person name="Crous P.W."/>
            <person name="Spatafora J.W."/>
            <person name="Lail K."/>
            <person name="Amirebrahimi M."/>
            <person name="Lipzen A."/>
            <person name="Pangilinan J."/>
            <person name="Andreopoulos W."/>
            <person name="Hayes R.D."/>
            <person name="Ng V."/>
            <person name="Grigoriev I.V."/>
            <person name="Jackson S.A."/>
            <person name="Sutton T.D.S."/>
            <person name="Dobson A.D.W."/>
            <person name="Rama T."/>
        </authorList>
    </citation>
    <scope>NUCLEOTIDE SEQUENCE</scope>
    <source>
        <strain evidence="2">TRa018bII</strain>
    </source>
</reference>
<feature type="region of interest" description="Disordered" evidence="1">
    <location>
        <begin position="67"/>
        <end position="88"/>
    </location>
</feature>
<organism evidence="2 3">
    <name type="scientific">Amylocarpus encephaloides</name>
    <dbReference type="NCBI Taxonomy" id="45428"/>
    <lineage>
        <taxon>Eukaryota</taxon>
        <taxon>Fungi</taxon>
        <taxon>Dikarya</taxon>
        <taxon>Ascomycota</taxon>
        <taxon>Pezizomycotina</taxon>
        <taxon>Leotiomycetes</taxon>
        <taxon>Helotiales</taxon>
        <taxon>Helotiales incertae sedis</taxon>
        <taxon>Amylocarpus</taxon>
    </lineage>
</organism>